<dbReference type="AlphaFoldDB" id="A0A8S1DPR3"/>
<reference evidence="1 2" key="1">
    <citation type="submission" date="2020-04" db="EMBL/GenBank/DDBJ databases">
        <authorList>
            <person name="Alioto T."/>
            <person name="Alioto T."/>
            <person name="Gomez Garrido J."/>
        </authorList>
    </citation>
    <scope>NUCLEOTIDE SEQUENCE [LARGE SCALE GENOMIC DNA]</scope>
</reference>
<gene>
    <name evidence="1" type="ORF">CLODIP_2_CD10308</name>
</gene>
<keyword evidence="2" id="KW-1185">Reference proteome</keyword>
<dbReference type="Proteomes" id="UP000494165">
    <property type="component" value="Unassembled WGS sequence"/>
</dbReference>
<accession>A0A8S1DPR3</accession>
<evidence type="ECO:0000313" key="2">
    <source>
        <dbReference type="Proteomes" id="UP000494165"/>
    </source>
</evidence>
<protein>
    <submittedName>
        <fullName evidence="1">Uncharacterized protein</fullName>
    </submittedName>
</protein>
<organism evidence="1 2">
    <name type="scientific">Cloeon dipterum</name>
    <dbReference type="NCBI Taxonomy" id="197152"/>
    <lineage>
        <taxon>Eukaryota</taxon>
        <taxon>Metazoa</taxon>
        <taxon>Ecdysozoa</taxon>
        <taxon>Arthropoda</taxon>
        <taxon>Hexapoda</taxon>
        <taxon>Insecta</taxon>
        <taxon>Pterygota</taxon>
        <taxon>Palaeoptera</taxon>
        <taxon>Ephemeroptera</taxon>
        <taxon>Pisciforma</taxon>
        <taxon>Baetidae</taxon>
        <taxon>Cloeon</taxon>
    </lineage>
</organism>
<comment type="caution">
    <text evidence="1">The sequence shown here is derived from an EMBL/GenBank/DDBJ whole genome shotgun (WGS) entry which is preliminary data.</text>
</comment>
<evidence type="ECO:0000313" key="1">
    <source>
        <dbReference type="EMBL" id="CAB3384045.1"/>
    </source>
</evidence>
<name>A0A8S1DPR3_9INSE</name>
<sequence>MISERVPFRLQAGFSSLGMAFLKMIHYFPPRHYLQLQEMEPKCVYCSNVVKRDKSYRLLTKKEAKKVPKMCSCHFNILYDRTNHKTPQDPKQICSRCSHLLRVYQRRCFYTSGDIRQRLICEGTITEKIREQESDGDE</sequence>
<proteinExistence type="predicted"/>
<dbReference type="EMBL" id="CADEPI010000334">
    <property type="protein sequence ID" value="CAB3384045.1"/>
    <property type="molecule type" value="Genomic_DNA"/>
</dbReference>